<evidence type="ECO:0000313" key="2">
    <source>
        <dbReference type="Proteomes" id="UP000005945"/>
    </source>
</evidence>
<reference evidence="1 2" key="1">
    <citation type="submission" date="2007-09" db="EMBL/GenBank/DDBJ databases">
        <title>Draft genome sequence of Faecalibacterium prausnitzii M21/2.</title>
        <authorList>
            <person name="Sudarsanam P."/>
            <person name="Ley R."/>
            <person name="Guruge J."/>
            <person name="Turnbaugh P.J."/>
            <person name="Mahowald M."/>
            <person name="Liep D."/>
            <person name="Gordon J."/>
        </authorList>
    </citation>
    <scope>NUCLEOTIDE SEQUENCE [LARGE SCALE GENOMIC DNA]</scope>
    <source>
        <strain evidence="1 2">M21/2</strain>
    </source>
</reference>
<dbReference type="EMBL" id="ABED02000013">
    <property type="protein sequence ID" value="EDP23017.1"/>
    <property type="molecule type" value="Genomic_DNA"/>
</dbReference>
<evidence type="ECO:0000313" key="1">
    <source>
        <dbReference type="EMBL" id="EDP23017.1"/>
    </source>
</evidence>
<reference evidence="1 2" key="2">
    <citation type="submission" date="2007-09" db="EMBL/GenBank/DDBJ databases">
        <authorList>
            <person name="Fulton L."/>
            <person name="Clifton S."/>
            <person name="Fulton B."/>
            <person name="Xu J."/>
            <person name="Minx P."/>
            <person name="Pepin K.H."/>
            <person name="Johnson M."/>
            <person name="Thiruvilangam P."/>
            <person name="Bhonagiri V."/>
            <person name="Nash W.E."/>
            <person name="Mardis E.R."/>
            <person name="Wilson R.K."/>
        </authorList>
    </citation>
    <scope>NUCLEOTIDE SEQUENCE [LARGE SCALE GENOMIC DNA]</scope>
    <source>
        <strain evidence="1 2">M21/2</strain>
    </source>
</reference>
<dbReference type="AlphaFoldDB" id="A8S6J6"/>
<protein>
    <submittedName>
        <fullName evidence="1">Uncharacterized protein</fullName>
    </submittedName>
</protein>
<organism evidence="1 2">
    <name type="scientific">Faecalibacterium prausnitzii M21/2</name>
    <dbReference type="NCBI Taxonomy" id="411485"/>
    <lineage>
        <taxon>Bacteria</taxon>
        <taxon>Bacillati</taxon>
        <taxon>Bacillota</taxon>
        <taxon>Clostridia</taxon>
        <taxon>Eubacteriales</taxon>
        <taxon>Oscillospiraceae</taxon>
        <taxon>Faecalibacterium</taxon>
    </lineage>
</organism>
<dbReference type="Proteomes" id="UP000005945">
    <property type="component" value="Unassembled WGS sequence"/>
</dbReference>
<sequence>MIGKARETDRRSSSGQTLLYSARAVCQAEKVTESQFFYHLQKIV</sequence>
<name>A8S6J6_9FIRM</name>
<gene>
    <name evidence="1" type="ORF">FAEPRAM212_00216</name>
</gene>
<dbReference type="HOGENOM" id="CLU_3216528_0_0_9"/>
<comment type="caution">
    <text evidence="1">The sequence shown here is derived from an EMBL/GenBank/DDBJ whole genome shotgun (WGS) entry which is preliminary data.</text>
</comment>
<proteinExistence type="predicted"/>
<accession>A8S6J6</accession>